<accession>A0A0D7BI00</accession>
<protein>
    <submittedName>
        <fullName evidence="2">Uncharacterized protein</fullName>
    </submittedName>
</protein>
<feature type="region of interest" description="Disordered" evidence="1">
    <location>
        <begin position="1"/>
        <end position="29"/>
    </location>
</feature>
<gene>
    <name evidence="2" type="ORF">CYLTODRAFT_476711</name>
</gene>
<feature type="compositionally biased region" description="Basic and acidic residues" evidence="1">
    <location>
        <begin position="9"/>
        <end position="18"/>
    </location>
</feature>
<name>A0A0D7BI00_9AGAR</name>
<reference evidence="2 3" key="1">
    <citation type="journal article" date="2015" name="Fungal Genet. Biol.">
        <title>Evolution of novel wood decay mechanisms in Agaricales revealed by the genome sequences of Fistulina hepatica and Cylindrobasidium torrendii.</title>
        <authorList>
            <person name="Floudas D."/>
            <person name="Held B.W."/>
            <person name="Riley R."/>
            <person name="Nagy L.G."/>
            <person name="Koehler G."/>
            <person name="Ransdell A.S."/>
            <person name="Younus H."/>
            <person name="Chow J."/>
            <person name="Chiniquy J."/>
            <person name="Lipzen A."/>
            <person name="Tritt A."/>
            <person name="Sun H."/>
            <person name="Haridas S."/>
            <person name="LaButti K."/>
            <person name="Ohm R.A."/>
            <person name="Kues U."/>
            <person name="Blanchette R.A."/>
            <person name="Grigoriev I.V."/>
            <person name="Minto R.E."/>
            <person name="Hibbett D.S."/>
        </authorList>
    </citation>
    <scope>NUCLEOTIDE SEQUENCE [LARGE SCALE GENOMIC DNA]</scope>
    <source>
        <strain evidence="2 3">FP15055 ss-10</strain>
    </source>
</reference>
<dbReference type="AlphaFoldDB" id="A0A0D7BI00"/>
<dbReference type="Proteomes" id="UP000054007">
    <property type="component" value="Unassembled WGS sequence"/>
</dbReference>
<organism evidence="2 3">
    <name type="scientific">Cylindrobasidium torrendii FP15055 ss-10</name>
    <dbReference type="NCBI Taxonomy" id="1314674"/>
    <lineage>
        <taxon>Eukaryota</taxon>
        <taxon>Fungi</taxon>
        <taxon>Dikarya</taxon>
        <taxon>Basidiomycota</taxon>
        <taxon>Agaricomycotina</taxon>
        <taxon>Agaricomycetes</taxon>
        <taxon>Agaricomycetidae</taxon>
        <taxon>Agaricales</taxon>
        <taxon>Marasmiineae</taxon>
        <taxon>Physalacriaceae</taxon>
        <taxon>Cylindrobasidium</taxon>
    </lineage>
</organism>
<evidence type="ECO:0000313" key="3">
    <source>
        <dbReference type="Proteomes" id="UP000054007"/>
    </source>
</evidence>
<sequence length="392" mass="44063">MATLPLSPTHRDASDKENPASTCDTTTKNLHSPRLSVTTALSAVNQIRLTDDDIHFEVLISNDDKRIARAQGVPQDVDPRRVVDNNGEAASNGLGIVRTETKYLKIGKSPFPNNNKALEENYETTASVELCAGDKDLDGDNETPAEHATSLSCQNSLLHTPKDGTALVTSFNLTKRNHSTAFGSTLIDVRSQKRAAPTLPEPFPQPKHSKPSIEWPFIPTDVYYWHSLDPTRGVAIDECIIRETTDTFAAAYPAYELGGHLSYYTLPDDKFRILVHAYDGDEVKTTFKNDRSDPTIGVDMCRLLKAHPYLTIRAVEQGQFHYAYHKRKFCGTTRYVCPHCKEPFSSRDSKGTKHFVECRKLAEMEKIVQKVNESWFIIPGYRYREAWFPAVV</sequence>
<dbReference type="EMBL" id="KN880473">
    <property type="protein sequence ID" value="KIY70117.1"/>
    <property type="molecule type" value="Genomic_DNA"/>
</dbReference>
<proteinExistence type="predicted"/>
<evidence type="ECO:0000313" key="2">
    <source>
        <dbReference type="EMBL" id="KIY70117.1"/>
    </source>
</evidence>
<keyword evidence="3" id="KW-1185">Reference proteome</keyword>
<feature type="compositionally biased region" description="Polar residues" evidence="1">
    <location>
        <begin position="19"/>
        <end position="29"/>
    </location>
</feature>
<evidence type="ECO:0000256" key="1">
    <source>
        <dbReference type="SAM" id="MobiDB-lite"/>
    </source>
</evidence>